<dbReference type="EMBL" id="JAHRIO010021157">
    <property type="protein sequence ID" value="MEQ2165323.1"/>
    <property type="molecule type" value="Genomic_DNA"/>
</dbReference>
<name>A0ABV0N1T1_9TELE</name>
<comment type="caution">
    <text evidence="1">The sequence shown here is derived from an EMBL/GenBank/DDBJ whole genome shotgun (WGS) entry which is preliminary data.</text>
</comment>
<gene>
    <name evidence="1" type="ORF">GOODEAATRI_015636</name>
</gene>
<reference evidence="1 2" key="1">
    <citation type="submission" date="2021-06" db="EMBL/GenBank/DDBJ databases">
        <authorList>
            <person name="Palmer J.M."/>
        </authorList>
    </citation>
    <scope>NUCLEOTIDE SEQUENCE [LARGE SCALE GENOMIC DNA]</scope>
    <source>
        <strain evidence="1 2">GA_2019</strain>
        <tissue evidence="1">Muscle</tissue>
    </source>
</reference>
<dbReference type="Proteomes" id="UP001476798">
    <property type="component" value="Unassembled WGS sequence"/>
</dbReference>
<evidence type="ECO:0000313" key="2">
    <source>
        <dbReference type="Proteomes" id="UP001476798"/>
    </source>
</evidence>
<protein>
    <submittedName>
        <fullName evidence="1">Uncharacterized protein</fullName>
    </submittedName>
</protein>
<organism evidence="1 2">
    <name type="scientific">Goodea atripinnis</name>
    <dbReference type="NCBI Taxonomy" id="208336"/>
    <lineage>
        <taxon>Eukaryota</taxon>
        <taxon>Metazoa</taxon>
        <taxon>Chordata</taxon>
        <taxon>Craniata</taxon>
        <taxon>Vertebrata</taxon>
        <taxon>Euteleostomi</taxon>
        <taxon>Actinopterygii</taxon>
        <taxon>Neopterygii</taxon>
        <taxon>Teleostei</taxon>
        <taxon>Neoteleostei</taxon>
        <taxon>Acanthomorphata</taxon>
        <taxon>Ovalentaria</taxon>
        <taxon>Atherinomorphae</taxon>
        <taxon>Cyprinodontiformes</taxon>
        <taxon>Goodeidae</taxon>
        <taxon>Goodea</taxon>
    </lineage>
</organism>
<sequence length="137" mass="15827">MSIAIFFPWFAGQLNWCKWSRSSYGYLITELAVNTGSNDRMYKFVQLWPPEQFTQSLLGTDYALVSLMCQVNHWHIMKQEQLVNLSLSLSMNHELTSHVVPESMEQGSQADLVCIWANLFEYGCAVVTVLGRFHWQT</sequence>
<keyword evidence="2" id="KW-1185">Reference proteome</keyword>
<evidence type="ECO:0000313" key="1">
    <source>
        <dbReference type="EMBL" id="MEQ2165323.1"/>
    </source>
</evidence>
<proteinExistence type="predicted"/>
<accession>A0ABV0N1T1</accession>